<feature type="compositionally biased region" description="Polar residues" evidence="1">
    <location>
        <begin position="545"/>
        <end position="562"/>
    </location>
</feature>
<name>A0A4S2N779_9PEZI</name>
<dbReference type="EMBL" id="ML220112">
    <property type="protein sequence ID" value="TGZ84984.1"/>
    <property type="molecule type" value="Genomic_DNA"/>
</dbReference>
<accession>A0A4S2N779</accession>
<organism evidence="2 3">
    <name type="scientific">Ascodesmis nigricans</name>
    <dbReference type="NCBI Taxonomy" id="341454"/>
    <lineage>
        <taxon>Eukaryota</taxon>
        <taxon>Fungi</taxon>
        <taxon>Dikarya</taxon>
        <taxon>Ascomycota</taxon>
        <taxon>Pezizomycotina</taxon>
        <taxon>Pezizomycetes</taxon>
        <taxon>Pezizales</taxon>
        <taxon>Ascodesmidaceae</taxon>
        <taxon>Ascodesmis</taxon>
    </lineage>
</organism>
<feature type="compositionally biased region" description="Low complexity" evidence="1">
    <location>
        <begin position="64"/>
        <end position="82"/>
    </location>
</feature>
<feature type="region of interest" description="Disordered" evidence="1">
    <location>
        <begin position="542"/>
        <end position="562"/>
    </location>
</feature>
<dbReference type="PANTHER" id="PTHR12507">
    <property type="entry name" value="REDUCED GROWTH PHENOTYPE 1 RGP1, YEAST -RELATED"/>
    <property type="match status" value="1"/>
</dbReference>
<evidence type="ECO:0000313" key="3">
    <source>
        <dbReference type="Proteomes" id="UP000298138"/>
    </source>
</evidence>
<dbReference type="InterPro" id="IPR014848">
    <property type="entry name" value="Rgp1"/>
</dbReference>
<feature type="compositionally biased region" description="Pro residues" evidence="1">
    <location>
        <begin position="97"/>
        <end position="106"/>
    </location>
</feature>
<dbReference type="FunCoup" id="A0A4S2N779">
    <property type="interactions" value="56"/>
</dbReference>
<dbReference type="Proteomes" id="UP000298138">
    <property type="component" value="Unassembled WGS sequence"/>
</dbReference>
<gene>
    <name evidence="2" type="ORF">EX30DRAFT_376608</name>
</gene>
<dbReference type="InParanoid" id="A0A4S2N779"/>
<protein>
    <submittedName>
        <fullName evidence="2">Rgp1-domain-containing protein</fullName>
    </submittedName>
</protein>
<dbReference type="Pfam" id="PF08737">
    <property type="entry name" value="Rgp1"/>
    <property type="match status" value="1"/>
</dbReference>
<feature type="compositionally biased region" description="Low complexity" evidence="1">
    <location>
        <begin position="119"/>
        <end position="131"/>
    </location>
</feature>
<sequence length="816" mass="87162">MSDIRVFVTFPESSVVFAGEAIQCKITFKNVAPVPGASSSDTSNPNQQHPGGGGRQLQVPVPDGLRSSGRLSPRSPGHSPSSGHGGHRGSFSMTLPPKSPLLPPPSSATNGSAKHRRSVSIVSISSEVGESLHAPPGAAQMTRGGSSGGRGKRRPVSGHARSASMQVISSRSPLSTSPNPARTLHSHARFPSQPPTPNKEIEAFTFPAKNPSTPSLPPQSQNSRPKSSRSPSFSQVFKFPATPCPVTTGAARTELESQSRDTMRLNTAVSNLEDEVSKIDLLSPANGSESMSPQLLPSQGFAFDTPRSSVEFYSLSNGTNETLASEYDPRMPLRMGRANHNRRHSLLSVGSRASTESLMMGYAQVMGSFVVDGSLMQTAMFEEVKRKGVVSTHGGGGVVGLDTNKANSGWLGWGLGNLLGGGNMSTIAEMKQIANMKSVPVLSTPQSILFVDLRLAPGESKSYLYKFTLPKGIPPSHKGKALKITYNIVIGTQRAGKGVQHPKVIEVPFRVFPSVHADGSTPIYDLMSPVILLRDEATTICLDDSPSQSSPGKLNKSSPSTNQETLGDFMSYVNTLLAEANQDPHSRLLSPTEASNKRLSIYDDTPISSKDAVEMAILGNGGAKAPKFMFEIARNGRRVANVSLARPAYKLGETITVTVDFSNVEIPCYHLNASLESSETITPTLALRSPTSISRATRRIHIQHTESTLFTTRVIFTPTIPPSATPDFSTSGISSSWFIRLEFVTAMATPKAGKEREELLEKMFADDRGVLYEPRQVLLVESFDACFPVRVLPNGSEVGSGVGRELGTAAVVGYAV</sequence>
<proteinExistence type="predicted"/>
<evidence type="ECO:0000313" key="2">
    <source>
        <dbReference type="EMBL" id="TGZ84984.1"/>
    </source>
</evidence>
<reference evidence="2 3" key="1">
    <citation type="submission" date="2019-04" db="EMBL/GenBank/DDBJ databases">
        <title>Comparative genomics and transcriptomics to analyze fruiting body development in filamentous ascomycetes.</title>
        <authorList>
            <consortium name="DOE Joint Genome Institute"/>
            <person name="Lutkenhaus R."/>
            <person name="Traeger S."/>
            <person name="Breuer J."/>
            <person name="Kuo A."/>
            <person name="Lipzen A."/>
            <person name="Pangilinan J."/>
            <person name="Dilworth D."/>
            <person name="Sandor L."/>
            <person name="Poggeler S."/>
            <person name="Barry K."/>
            <person name="Grigoriev I.V."/>
            <person name="Nowrousian M."/>
        </authorList>
    </citation>
    <scope>NUCLEOTIDE SEQUENCE [LARGE SCALE GENOMIC DNA]</scope>
    <source>
        <strain evidence="2 3">CBS 389.68</strain>
    </source>
</reference>
<feature type="compositionally biased region" description="Polar residues" evidence="1">
    <location>
        <begin position="37"/>
        <end position="49"/>
    </location>
</feature>
<evidence type="ECO:0000256" key="1">
    <source>
        <dbReference type="SAM" id="MobiDB-lite"/>
    </source>
</evidence>
<feature type="compositionally biased region" description="Polar residues" evidence="1">
    <location>
        <begin position="163"/>
        <end position="180"/>
    </location>
</feature>
<feature type="region of interest" description="Disordered" evidence="1">
    <location>
        <begin position="33"/>
        <end position="245"/>
    </location>
</feature>
<dbReference type="STRING" id="341454.A0A4S2N779"/>
<dbReference type="OrthoDB" id="1918at2759"/>
<keyword evidence="3" id="KW-1185">Reference proteome</keyword>
<dbReference type="AlphaFoldDB" id="A0A4S2N779"/>
<feature type="compositionally biased region" description="Low complexity" evidence="1">
    <location>
        <begin position="218"/>
        <end position="235"/>
    </location>
</feature>